<sequence length="166" mass="19134">MGAEDTFVEDIDDLDRATAELKPLAEKVWRYCEAQGIRCLIPGGSAVPLIKEAIANGERFWAYAFEYTCATSDIEHRTTKPKHPWTNGQVERTNRTIKDATVRRFYYESHDQLRQHLADFVAAYDFGRRLKTLKGLTPYEFICKTWASQPERFTLDPLQQMPGLSI</sequence>
<dbReference type="InterPro" id="IPR036397">
    <property type="entry name" value="RNaseH_sf"/>
</dbReference>
<dbReference type="InterPro" id="IPR001584">
    <property type="entry name" value="Integrase_cat-core"/>
</dbReference>
<protein>
    <submittedName>
        <fullName evidence="2">Integrase core domain-containing protein</fullName>
    </submittedName>
</protein>
<evidence type="ECO:0000313" key="3">
    <source>
        <dbReference type="Proteomes" id="UP001531129"/>
    </source>
</evidence>
<accession>A0ABU8CDT2</accession>
<gene>
    <name evidence="2" type="ORF">V8Q02_03180</name>
</gene>
<dbReference type="InterPro" id="IPR012337">
    <property type="entry name" value="RNaseH-like_sf"/>
</dbReference>
<dbReference type="PROSITE" id="PS50994">
    <property type="entry name" value="INTEGRASE"/>
    <property type="match status" value="1"/>
</dbReference>
<evidence type="ECO:0000313" key="2">
    <source>
        <dbReference type="EMBL" id="MEI1247032.1"/>
    </source>
</evidence>
<dbReference type="Gene3D" id="3.30.420.10">
    <property type="entry name" value="Ribonuclease H-like superfamily/Ribonuclease H"/>
    <property type="match status" value="1"/>
</dbReference>
<comment type="caution">
    <text evidence="2">The sequence shown here is derived from an EMBL/GenBank/DDBJ whole genome shotgun (WGS) entry which is preliminary data.</text>
</comment>
<reference evidence="2 3" key="1">
    <citation type="submission" date="2024-01" db="EMBL/GenBank/DDBJ databases">
        <title>Draft genome sequences of three bacterial strains isolated from Acacia saligna represent a potential new species within the genus Rhizobium.</title>
        <authorList>
            <person name="Tambong J.T."/>
            <person name="Mnasri B."/>
        </authorList>
    </citation>
    <scope>NUCLEOTIDE SEQUENCE [LARGE SCALE GENOMIC DNA]</scope>
    <source>
        <strain evidence="2 3">1AS12I</strain>
    </source>
</reference>
<name>A0ABU8CDT2_9HYPH</name>
<dbReference type="Proteomes" id="UP001531129">
    <property type="component" value="Unassembled WGS sequence"/>
</dbReference>
<dbReference type="EMBL" id="JBAMYC010000001">
    <property type="protein sequence ID" value="MEI1247032.1"/>
    <property type="molecule type" value="Genomic_DNA"/>
</dbReference>
<feature type="domain" description="Integrase catalytic" evidence="1">
    <location>
        <begin position="56"/>
        <end position="146"/>
    </location>
</feature>
<keyword evidence="3" id="KW-1185">Reference proteome</keyword>
<dbReference type="SUPFAM" id="SSF53098">
    <property type="entry name" value="Ribonuclease H-like"/>
    <property type="match status" value="1"/>
</dbReference>
<proteinExistence type="predicted"/>
<dbReference type="Pfam" id="PF13683">
    <property type="entry name" value="rve_3"/>
    <property type="match status" value="1"/>
</dbReference>
<evidence type="ECO:0000259" key="1">
    <source>
        <dbReference type="PROSITE" id="PS50994"/>
    </source>
</evidence>
<organism evidence="2 3">
    <name type="scientific">Rhizobium aouanii</name>
    <dbReference type="NCBI Taxonomy" id="3118145"/>
    <lineage>
        <taxon>Bacteria</taxon>
        <taxon>Pseudomonadati</taxon>
        <taxon>Pseudomonadota</taxon>
        <taxon>Alphaproteobacteria</taxon>
        <taxon>Hyphomicrobiales</taxon>
        <taxon>Rhizobiaceae</taxon>
        <taxon>Rhizobium/Agrobacterium group</taxon>
        <taxon>Rhizobium</taxon>
    </lineage>
</organism>